<evidence type="ECO:0000313" key="1">
    <source>
        <dbReference type="EMBL" id="KAF5779379.1"/>
    </source>
</evidence>
<dbReference type="EMBL" id="MNCJ02000327">
    <property type="protein sequence ID" value="KAF5779379.1"/>
    <property type="molecule type" value="Genomic_DNA"/>
</dbReference>
<reference evidence="1 3" key="1">
    <citation type="journal article" date="2017" name="Nature">
        <title>The sunflower genome provides insights into oil metabolism, flowering and Asterid evolution.</title>
        <authorList>
            <person name="Badouin H."/>
            <person name="Gouzy J."/>
            <person name="Grassa C.J."/>
            <person name="Murat F."/>
            <person name="Staton S.E."/>
            <person name="Cottret L."/>
            <person name="Lelandais-Briere C."/>
            <person name="Owens G.L."/>
            <person name="Carrere S."/>
            <person name="Mayjonade B."/>
            <person name="Legrand L."/>
            <person name="Gill N."/>
            <person name="Kane N.C."/>
            <person name="Bowers J.E."/>
            <person name="Hubner S."/>
            <person name="Bellec A."/>
            <person name="Berard A."/>
            <person name="Berges H."/>
            <person name="Blanchet N."/>
            <person name="Boniface M.C."/>
            <person name="Brunel D."/>
            <person name="Catrice O."/>
            <person name="Chaidir N."/>
            <person name="Claudel C."/>
            <person name="Donnadieu C."/>
            <person name="Faraut T."/>
            <person name="Fievet G."/>
            <person name="Helmstetter N."/>
            <person name="King M."/>
            <person name="Knapp S.J."/>
            <person name="Lai Z."/>
            <person name="Le Paslier M.C."/>
            <person name="Lippi Y."/>
            <person name="Lorenzon L."/>
            <person name="Mandel J.R."/>
            <person name="Marage G."/>
            <person name="Marchand G."/>
            <person name="Marquand E."/>
            <person name="Bret-Mestries E."/>
            <person name="Morien E."/>
            <person name="Nambeesan S."/>
            <person name="Nguyen T."/>
            <person name="Pegot-Espagnet P."/>
            <person name="Pouilly N."/>
            <person name="Raftis F."/>
            <person name="Sallet E."/>
            <person name="Schiex T."/>
            <person name="Thomas J."/>
            <person name="Vandecasteele C."/>
            <person name="Vares D."/>
            <person name="Vear F."/>
            <person name="Vautrin S."/>
            <person name="Crespi M."/>
            <person name="Mangin B."/>
            <person name="Burke J.M."/>
            <person name="Salse J."/>
            <person name="Munos S."/>
            <person name="Vincourt P."/>
            <person name="Rieseberg L.H."/>
            <person name="Langlade N.B."/>
        </authorList>
    </citation>
    <scope>NUCLEOTIDE SEQUENCE [LARGE SCALE GENOMIC DNA]</scope>
    <source>
        <strain evidence="3">cv. SF193</strain>
        <tissue evidence="1">Leaves</tissue>
    </source>
</reference>
<sequence length="92" mass="10448">MGWSEKPTPLEKSSHSFCFNNTITRRRSPTPSEKTTGVQVFAEEDGNLAGERVSASKLTSDPRHSSARIKRTSRILHFYSCVIYKKSQRNQC</sequence>
<accession>A0A251T7H1</accession>
<keyword evidence="3" id="KW-1185">Reference proteome</keyword>
<evidence type="ECO:0000313" key="2">
    <source>
        <dbReference type="EMBL" id="OTG05881.1"/>
    </source>
</evidence>
<name>A0A251T7H1_HELAN</name>
<protein>
    <submittedName>
        <fullName evidence="2">Uncharacterized protein</fullName>
    </submittedName>
</protein>
<dbReference type="Gramene" id="mRNA:HanXRQr2_Chr12g0558701">
    <property type="protein sequence ID" value="mRNA:HanXRQr2_Chr12g0558701"/>
    <property type="gene ID" value="HanXRQr2_Chr12g0558701"/>
</dbReference>
<dbReference type="EMBL" id="CM007901">
    <property type="protein sequence ID" value="OTG05881.1"/>
    <property type="molecule type" value="Genomic_DNA"/>
</dbReference>
<gene>
    <name evidence="2" type="ORF">HannXRQ_Chr12g0378541</name>
    <name evidence="1" type="ORF">HanXRQr2_Chr12g0558701</name>
</gene>
<dbReference type="AlphaFoldDB" id="A0A251T7H1"/>
<evidence type="ECO:0000313" key="3">
    <source>
        <dbReference type="Proteomes" id="UP000215914"/>
    </source>
</evidence>
<proteinExistence type="predicted"/>
<organism evidence="2 3">
    <name type="scientific">Helianthus annuus</name>
    <name type="common">Common sunflower</name>
    <dbReference type="NCBI Taxonomy" id="4232"/>
    <lineage>
        <taxon>Eukaryota</taxon>
        <taxon>Viridiplantae</taxon>
        <taxon>Streptophyta</taxon>
        <taxon>Embryophyta</taxon>
        <taxon>Tracheophyta</taxon>
        <taxon>Spermatophyta</taxon>
        <taxon>Magnoliopsida</taxon>
        <taxon>eudicotyledons</taxon>
        <taxon>Gunneridae</taxon>
        <taxon>Pentapetalae</taxon>
        <taxon>asterids</taxon>
        <taxon>campanulids</taxon>
        <taxon>Asterales</taxon>
        <taxon>Asteraceae</taxon>
        <taxon>Asteroideae</taxon>
        <taxon>Heliantheae alliance</taxon>
        <taxon>Heliantheae</taxon>
        <taxon>Helianthus</taxon>
    </lineage>
</organism>
<dbReference type="InParanoid" id="A0A251T7H1"/>
<reference evidence="1" key="3">
    <citation type="submission" date="2020-06" db="EMBL/GenBank/DDBJ databases">
        <title>Helianthus annuus Genome sequencing and assembly Release 2.</title>
        <authorList>
            <person name="Gouzy J."/>
            <person name="Langlade N."/>
            <person name="Munos S."/>
        </authorList>
    </citation>
    <scope>NUCLEOTIDE SEQUENCE</scope>
    <source>
        <tissue evidence="1">Leaves</tissue>
    </source>
</reference>
<reference evidence="2" key="2">
    <citation type="submission" date="2017-02" db="EMBL/GenBank/DDBJ databases">
        <title>Sunflower complete genome.</title>
        <authorList>
            <person name="Langlade N."/>
            <person name="Munos S."/>
        </authorList>
    </citation>
    <scope>NUCLEOTIDE SEQUENCE [LARGE SCALE GENOMIC DNA]</scope>
    <source>
        <tissue evidence="2">Leaves</tissue>
    </source>
</reference>
<dbReference type="Proteomes" id="UP000215914">
    <property type="component" value="Chromosome 12"/>
</dbReference>